<dbReference type="OrthoDB" id="9786278at2"/>
<comment type="caution">
    <text evidence="2">The sequence shown here is derived from an EMBL/GenBank/DDBJ whole genome shotgun (WGS) entry which is preliminary data.</text>
</comment>
<protein>
    <recommendedName>
        <fullName evidence="1">HEPN AbiJ-N-terminal domain-containing protein</fullName>
    </recommendedName>
</protein>
<dbReference type="STRING" id="1777144.AWB83_00128"/>
<dbReference type="Proteomes" id="UP000054978">
    <property type="component" value="Unassembled WGS sequence"/>
</dbReference>
<keyword evidence="3" id="KW-1185">Reference proteome</keyword>
<dbReference type="Pfam" id="PF18863">
    <property type="entry name" value="AbiJ_NTD4"/>
    <property type="match status" value="1"/>
</dbReference>
<proteinExistence type="predicted"/>
<gene>
    <name evidence="2" type="ORF">AWB83_00128</name>
</gene>
<reference evidence="2" key="1">
    <citation type="submission" date="2016-01" db="EMBL/GenBank/DDBJ databases">
        <authorList>
            <person name="Peeters C."/>
        </authorList>
    </citation>
    <scope>NUCLEOTIDE SEQUENCE [LARGE SCALE GENOMIC DNA]</scope>
    <source>
        <strain evidence="2">LMG 29326</strain>
    </source>
</reference>
<dbReference type="RefSeq" id="WP_143749998.1">
    <property type="nucleotide sequence ID" value="NZ_FCOB02000001.1"/>
</dbReference>
<evidence type="ECO:0000259" key="1">
    <source>
        <dbReference type="Pfam" id="PF18863"/>
    </source>
</evidence>
<sequence length="262" mass="29380">MDSFSQRHGLVRPDAEITIRNDAPPQMRDAAIQIAYRSGLKPSDLRASLCQILFRAPDRNNWSEFPNIDGEVYELIDDCEWFEVYDLIEMLAAKSAHRGQSYADEMNRFFRAAGVGWQLVDNRVETRGTEVFEAAVRQGQMELLRQGRKTAATELHEALNDLSRRPQAETTGAIQHAMAALECVARDVTGSKDTLGQLIQRNPGIFPPPVNQIIEKAWGYTSNYGRHLTEGMPPEFEEAELMVGLSGVLCRYLARTVPGNSP</sequence>
<organism evidence="2 3">
    <name type="scientific">Caballeronia ptereochthonis</name>
    <dbReference type="NCBI Taxonomy" id="1777144"/>
    <lineage>
        <taxon>Bacteria</taxon>
        <taxon>Pseudomonadati</taxon>
        <taxon>Pseudomonadota</taxon>
        <taxon>Betaproteobacteria</taxon>
        <taxon>Burkholderiales</taxon>
        <taxon>Burkholderiaceae</taxon>
        <taxon>Caballeronia</taxon>
    </lineage>
</organism>
<name>A0A157Z2V9_9BURK</name>
<evidence type="ECO:0000313" key="3">
    <source>
        <dbReference type="Proteomes" id="UP000054978"/>
    </source>
</evidence>
<accession>A0A157Z2V9</accession>
<evidence type="ECO:0000313" key="2">
    <source>
        <dbReference type="EMBL" id="SAK39905.1"/>
    </source>
</evidence>
<dbReference type="InterPro" id="IPR049503">
    <property type="entry name" value="AbiJ_NTD4"/>
</dbReference>
<feature type="domain" description="HEPN AbiJ-N-terminal" evidence="1">
    <location>
        <begin position="2"/>
        <end position="138"/>
    </location>
</feature>
<dbReference type="EMBL" id="FCOB02000001">
    <property type="protein sequence ID" value="SAK39905.1"/>
    <property type="molecule type" value="Genomic_DNA"/>
</dbReference>
<dbReference type="AlphaFoldDB" id="A0A157Z2V9"/>